<dbReference type="EMBL" id="AACS02000005">
    <property type="protein sequence ID" value="EAU84845.2"/>
    <property type="molecule type" value="Genomic_DNA"/>
</dbReference>
<dbReference type="PANTHER" id="PTHR39639:SF1">
    <property type="entry name" value="DUF262 DOMAIN-CONTAINING PROTEIN"/>
    <property type="match status" value="1"/>
</dbReference>
<dbReference type="STRING" id="240176.A8NXP5"/>
<feature type="compositionally biased region" description="Acidic residues" evidence="1">
    <location>
        <begin position="18"/>
        <end position="40"/>
    </location>
</feature>
<feature type="region of interest" description="Disordered" evidence="1">
    <location>
        <begin position="1"/>
        <end position="41"/>
    </location>
</feature>
<evidence type="ECO:0000256" key="1">
    <source>
        <dbReference type="SAM" id="MobiDB-lite"/>
    </source>
</evidence>
<dbReference type="RefSeq" id="XP_001837228.2">
    <property type="nucleotide sequence ID" value="XM_001837176.2"/>
</dbReference>
<dbReference type="OrthoDB" id="5419821at2759"/>
<dbReference type="Proteomes" id="UP000001861">
    <property type="component" value="Unassembled WGS sequence"/>
</dbReference>
<sequence>MAKFTTLQQERERSTSYETEDDAEEEEQDQLEDESDDDNPFEFKIRGAVLPPTADNCKMQELYRMIHEGMIDLCPPYQREPVWPAAKQTKLIDSIFRNFYIPPLVFAVKYSEELEGNIWVCVDGKQRLTSIMRFMDGSIPHKDPKTGKSWYYTTPDIPNSRGRLQIPLPFKESFDNRSLICVQYQDLTSTNERQIFQRVQLGVALQAGEKLKAISSPRAEWIGLLVQQYIEIEGGLQEAITFDTTRGRDFQNLASMVYCCEGIRGNEERFPSAVTLENWLTAEDAPTKQFKREINGVLDDLLAIASDSRYNKDLASLQKAKRFAPVEFVFIGVLLFQLVNESRASMAKAVHQMVSTIRKDYIDVRMNSKVCKTLWKYVDQLSKNPEKELPGLAGSSKKKPSTGNKKRRIDEDEDEETIGASSHARPKKAAKKSAGRT</sequence>
<comment type="caution">
    <text evidence="3">The sequence shown here is derived from an EMBL/GenBank/DDBJ whole genome shotgun (WGS) entry which is preliminary data.</text>
</comment>
<dbReference type="AlphaFoldDB" id="A8NXP5"/>
<feature type="compositionally biased region" description="Basic residues" evidence="1">
    <location>
        <begin position="396"/>
        <end position="407"/>
    </location>
</feature>
<organism evidence="3 4">
    <name type="scientific">Coprinopsis cinerea (strain Okayama-7 / 130 / ATCC MYA-4618 / FGSC 9003)</name>
    <name type="common">Inky cap fungus</name>
    <name type="synonym">Hormographiella aspergillata</name>
    <dbReference type="NCBI Taxonomy" id="240176"/>
    <lineage>
        <taxon>Eukaryota</taxon>
        <taxon>Fungi</taxon>
        <taxon>Dikarya</taxon>
        <taxon>Basidiomycota</taxon>
        <taxon>Agaricomycotina</taxon>
        <taxon>Agaricomycetes</taxon>
        <taxon>Agaricomycetidae</taxon>
        <taxon>Agaricales</taxon>
        <taxon>Agaricineae</taxon>
        <taxon>Psathyrellaceae</taxon>
        <taxon>Coprinopsis</taxon>
    </lineage>
</organism>
<feature type="domain" description="GmrSD restriction endonucleases N-terminal" evidence="2">
    <location>
        <begin position="61"/>
        <end position="151"/>
    </location>
</feature>
<feature type="region of interest" description="Disordered" evidence="1">
    <location>
        <begin position="386"/>
        <end position="437"/>
    </location>
</feature>
<dbReference type="HOGENOM" id="CLU_013023_0_2_1"/>
<dbReference type="OMA" id="VHRIKEM"/>
<dbReference type="VEuPathDB" id="FungiDB:CC1G_00364"/>
<dbReference type="PANTHER" id="PTHR39639">
    <property type="entry name" value="CHROMOSOME 16, WHOLE GENOME SHOTGUN SEQUENCE"/>
    <property type="match status" value="1"/>
</dbReference>
<proteinExistence type="predicted"/>
<keyword evidence="4" id="KW-1185">Reference proteome</keyword>
<evidence type="ECO:0000259" key="2">
    <source>
        <dbReference type="Pfam" id="PF03235"/>
    </source>
</evidence>
<protein>
    <recommendedName>
        <fullName evidence="2">GmrSD restriction endonucleases N-terminal domain-containing protein</fullName>
    </recommendedName>
</protein>
<feature type="compositionally biased region" description="Basic residues" evidence="1">
    <location>
        <begin position="424"/>
        <end position="437"/>
    </location>
</feature>
<dbReference type="KEGG" id="cci:CC1G_00364"/>
<dbReference type="InterPro" id="IPR004919">
    <property type="entry name" value="GmrSD_N"/>
</dbReference>
<gene>
    <name evidence="3" type="ORF">CC1G_00364</name>
</gene>
<dbReference type="GeneID" id="6013784"/>
<name>A8NXP5_COPC7</name>
<dbReference type="eggNOG" id="ENOG502S229">
    <property type="taxonomic scope" value="Eukaryota"/>
</dbReference>
<dbReference type="Pfam" id="PF03235">
    <property type="entry name" value="GmrSD_N"/>
    <property type="match status" value="1"/>
</dbReference>
<evidence type="ECO:0000313" key="4">
    <source>
        <dbReference type="Proteomes" id="UP000001861"/>
    </source>
</evidence>
<accession>A8NXP5</accession>
<reference evidence="3 4" key="1">
    <citation type="journal article" date="2010" name="Proc. Natl. Acad. Sci. U.S.A.">
        <title>Insights into evolution of multicellular fungi from the assembled chromosomes of the mushroom Coprinopsis cinerea (Coprinus cinereus).</title>
        <authorList>
            <person name="Stajich J.E."/>
            <person name="Wilke S.K."/>
            <person name="Ahren D."/>
            <person name="Au C.H."/>
            <person name="Birren B.W."/>
            <person name="Borodovsky M."/>
            <person name="Burns C."/>
            <person name="Canback B."/>
            <person name="Casselton L.A."/>
            <person name="Cheng C.K."/>
            <person name="Deng J."/>
            <person name="Dietrich F.S."/>
            <person name="Fargo D.C."/>
            <person name="Farman M.L."/>
            <person name="Gathman A.C."/>
            <person name="Goldberg J."/>
            <person name="Guigo R."/>
            <person name="Hoegger P.J."/>
            <person name="Hooker J.B."/>
            <person name="Huggins A."/>
            <person name="James T.Y."/>
            <person name="Kamada T."/>
            <person name="Kilaru S."/>
            <person name="Kodira C."/>
            <person name="Kues U."/>
            <person name="Kupfer D."/>
            <person name="Kwan H.S."/>
            <person name="Lomsadze A."/>
            <person name="Li W."/>
            <person name="Lilly W.W."/>
            <person name="Ma L.J."/>
            <person name="Mackey A.J."/>
            <person name="Manning G."/>
            <person name="Martin F."/>
            <person name="Muraguchi H."/>
            <person name="Natvig D.O."/>
            <person name="Palmerini H."/>
            <person name="Ramesh M.A."/>
            <person name="Rehmeyer C.J."/>
            <person name="Roe B.A."/>
            <person name="Shenoy N."/>
            <person name="Stanke M."/>
            <person name="Ter-Hovhannisyan V."/>
            <person name="Tunlid A."/>
            <person name="Velagapudi R."/>
            <person name="Vision T.J."/>
            <person name="Zeng Q."/>
            <person name="Zolan M.E."/>
            <person name="Pukkila P.J."/>
        </authorList>
    </citation>
    <scope>NUCLEOTIDE SEQUENCE [LARGE SCALE GENOMIC DNA]</scope>
    <source>
        <strain evidence="4">Okayama-7 / 130 / ATCC MYA-4618 / FGSC 9003</strain>
    </source>
</reference>
<evidence type="ECO:0000313" key="3">
    <source>
        <dbReference type="EMBL" id="EAU84845.2"/>
    </source>
</evidence>
<dbReference type="InParanoid" id="A8NXP5"/>